<dbReference type="AlphaFoldDB" id="A0AAV1YY56"/>
<keyword evidence="2 7" id="KW-0812">Transmembrane</keyword>
<feature type="domain" description="GAIN-B" evidence="9">
    <location>
        <begin position="478"/>
        <end position="641"/>
    </location>
</feature>
<dbReference type="Gene3D" id="1.20.1070.10">
    <property type="entry name" value="Rhodopsin 7-helix transmembrane proteins"/>
    <property type="match status" value="1"/>
</dbReference>
<evidence type="ECO:0000256" key="6">
    <source>
        <dbReference type="SAM" id="MobiDB-lite"/>
    </source>
</evidence>
<feature type="transmembrane region" description="Helical" evidence="7">
    <location>
        <begin position="840"/>
        <end position="861"/>
    </location>
</feature>
<feature type="domain" description="G-protein coupled receptors family 2 profile 2" evidence="10">
    <location>
        <begin position="647"/>
        <end position="891"/>
    </location>
</feature>
<evidence type="ECO:0008006" key="13">
    <source>
        <dbReference type="Google" id="ProtNLM"/>
    </source>
</evidence>
<reference evidence="11 12" key="1">
    <citation type="submission" date="2024-04" db="EMBL/GenBank/DDBJ databases">
        <authorList>
            <person name="Rising A."/>
            <person name="Reimegard J."/>
            <person name="Sonavane S."/>
            <person name="Akerstrom W."/>
            <person name="Nylinder S."/>
            <person name="Hedman E."/>
            <person name="Kallberg Y."/>
        </authorList>
    </citation>
    <scope>NUCLEOTIDE SEQUENCE [LARGE SCALE GENOMIC DNA]</scope>
</reference>
<dbReference type="InterPro" id="IPR000203">
    <property type="entry name" value="GPS"/>
</dbReference>
<dbReference type="Gene3D" id="2.60.220.50">
    <property type="match status" value="1"/>
</dbReference>
<dbReference type="InterPro" id="IPR046338">
    <property type="entry name" value="GAIN_dom_sf"/>
</dbReference>
<dbReference type="InterPro" id="IPR017981">
    <property type="entry name" value="GPCR_2-like_7TM"/>
</dbReference>
<name>A0AAV1YY56_9ARAC</name>
<dbReference type="GO" id="GO:0007166">
    <property type="term" value="P:cell surface receptor signaling pathway"/>
    <property type="evidence" value="ECO:0007669"/>
    <property type="project" value="InterPro"/>
</dbReference>
<feature type="transmembrane region" description="Helical" evidence="7">
    <location>
        <begin position="712"/>
        <end position="731"/>
    </location>
</feature>
<dbReference type="InterPro" id="IPR000832">
    <property type="entry name" value="GPCR_2_secretin-like"/>
</dbReference>
<feature type="transmembrane region" description="Helical" evidence="7">
    <location>
        <begin position="683"/>
        <end position="700"/>
    </location>
</feature>
<evidence type="ECO:0000259" key="10">
    <source>
        <dbReference type="PROSITE" id="PS50261"/>
    </source>
</evidence>
<dbReference type="SMART" id="SM00303">
    <property type="entry name" value="GPS"/>
    <property type="match status" value="1"/>
</dbReference>
<feature type="region of interest" description="Disordered" evidence="6">
    <location>
        <begin position="905"/>
        <end position="933"/>
    </location>
</feature>
<feature type="transmembrane region" description="Helical" evidence="7">
    <location>
        <begin position="794"/>
        <end position="819"/>
    </location>
</feature>
<evidence type="ECO:0000313" key="11">
    <source>
        <dbReference type="EMBL" id="CAL1263870.1"/>
    </source>
</evidence>
<keyword evidence="12" id="KW-1185">Reference proteome</keyword>
<keyword evidence="4 7" id="KW-0472">Membrane</keyword>
<evidence type="ECO:0000256" key="1">
    <source>
        <dbReference type="ARBA" id="ARBA00004141"/>
    </source>
</evidence>
<dbReference type="GO" id="GO:0016020">
    <property type="term" value="C:membrane"/>
    <property type="evidence" value="ECO:0007669"/>
    <property type="project" value="UniProtKB-SubCell"/>
</dbReference>
<dbReference type="PANTHER" id="PTHR47767:SF1">
    <property type="entry name" value="ADHESION G PROTEIN-COUPLED RECEPTOR G7"/>
    <property type="match status" value="1"/>
</dbReference>
<organism evidence="11 12">
    <name type="scientific">Larinioides sclopetarius</name>
    <dbReference type="NCBI Taxonomy" id="280406"/>
    <lineage>
        <taxon>Eukaryota</taxon>
        <taxon>Metazoa</taxon>
        <taxon>Ecdysozoa</taxon>
        <taxon>Arthropoda</taxon>
        <taxon>Chelicerata</taxon>
        <taxon>Arachnida</taxon>
        <taxon>Araneae</taxon>
        <taxon>Araneomorphae</taxon>
        <taxon>Entelegynae</taxon>
        <taxon>Araneoidea</taxon>
        <taxon>Araneidae</taxon>
        <taxon>Larinioides</taxon>
    </lineage>
</organism>
<feature type="compositionally biased region" description="Low complexity" evidence="6">
    <location>
        <begin position="919"/>
        <end position="933"/>
    </location>
</feature>
<feature type="transmembrane region" description="Helical" evidence="7">
    <location>
        <begin position="752"/>
        <end position="774"/>
    </location>
</feature>
<dbReference type="InterPro" id="IPR053066">
    <property type="entry name" value="ADGR_G7"/>
</dbReference>
<keyword evidence="8" id="KW-0732">Signal</keyword>
<evidence type="ECO:0000256" key="7">
    <source>
        <dbReference type="SAM" id="Phobius"/>
    </source>
</evidence>
<evidence type="ECO:0000259" key="9">
    <source>
        <dbReference type="PROSITE" id="PS50221"/>
    </source>
</evidence>
<feature type="chain" id="PRO_5043572972" description="G-protein coupled receptor" evidence="8">
    <location>
        <begin position="31"/>
        <end position="933"/>
    </location>
</feature>
<feature type="transmembrane region" description="Helical" evidence="7">
    <location>
        <begin position="881"/>
        <end position="898"/>
    </location>
</feature>
<comment type="caution">
    <text evidence="11">The sequence shown here is derived from an EMBL/GenBank/DDBJ whole genome shotgun (WGS) entry which is preliminary data.</text>
</comment>
<evidence type="ECO:0000256" key="2">
    <source>
        <dbReference type="ARBA" id="ARBA00022692"/>
    </source>
</evidence>
<dbReference type="PROSITE" id="PS50261">
    <property type="entry name" value="G_PROTEIN_RECEP_F2_4"/>
    <property type="match status" value="1"/>
</dbReference>
<dbReference type="Pfam" id="PF00002">
    <property type="entry name" value="7tm_2"/>
    <property type="match status" value="1"/>
</dbReference>
<gene>
    <name evidence="11" type="ORF">LARSCL_LOCUS1711</name>
</gene>
<sequence>MWNFSLQMFHELRTFIFYTILSAVLINVQATEVTDSTWNLDNSMGFPVNIPVLTCRTKYTEYNEIRWYKDYILLQKGSKAHFPNHMLVLKELLTNSPAVHFDHPLQLQGYYWCETDYINASVVHKYLFRIAEVKTYVGKFISTEDDLGDDEALNIKEKIALKKKIYEDDMQNMLFGFLPTPNNFVIDISPKKKGLEVKFYLYARRAFDPRRPYDEELVEDQSEWQFILQYLNNETDAIDEEYYKEILEWTSFKGIDLKNIILYSTLGCYEDKTLVLGEPPKELSWRFARLGEVVIPNEACSSKDGLAVTRICGGNFYTGARWGSVYGRCEVLLSKLTSALQELYYKFGNDPKPEYIHRLQRLTHNVTQLTVPDVHIILDILTELSKVPELTSEEIDETFTVINRLNSLNESEIVSAKATIRFTSRLLKIIDNVLRFATEKSKEVFVTKQDFLVETKSTKVNTDVEDHIIGIAVLPSKHANTLENASVEFLSTSSNIPKDISLAYFLLPPELVITREKETAPKYPCQINIVLFKDWSLFPRPTKVLYKRNYRIIPTPVMYVSLSGGPAWNMSSPVQLYFKNTHDKKIENPVCVNFDPQADNEDGDWGTEGCEYGGLKDGFHICRCRHLSIFAVILSEKYDTSAFNFRLGTSVYVGCALSIIGLLLTILLYLLSKVWRSTIDHSILFWLAVSLLCCLIVIFVSEMKFKWKPGCLVMGLLLHYFIIVTFGWLLVQSVMNRLRFANKTDMDEVPHFLLKSFISVWSVPILIIIIIWLTKDYHYHDHISCWKTVSEVSYAAAIPIAVIIFVSLCMNMCAIYAVSCRFKKDFLIGNSIYKESVVKFRVAVTIYLFFILTWLFGFFALNNKSKELKILFAISVSLTSYYVTLFFIFHEVSFWEMCQKWRKDRKRDKENPAVKYVPGGQSQDQQSSGIPAE</sequence>
<evidence type="ECO:0000256" key="4">
    <source>
        <dbReference type="ARBA" id="ARBA00023136"/>
    </source>
</evidence>
<dbReference type="PANTHER" id="PTHR47767">
    <property type="entry name" value="ADHESION G PROTEIN-COUPLED RECEPTOR G7"/>
    <property type="match status" value="1"/>
</dbReference>
<evidence type="ECO:0000256" key="8">
    <source>
        <dbReference type="SAM" id="SignalP"/>
    </source>
</evidence>
<keyword evidence="5" id="KW-1015">Disulfide bond</keyword>
<dbReference type="Pfam" id="PF01825">
    <property type="entry name" value="GPS"/>
    <property type="match status" value="1"/>
</dbReference>
<accession>A0AAV1YY56</accession>
<evidence type="ECO:0000256" key="3">
    <source>
        <dbReference type="ARBA" id="ARBA00022989"/>
    </source>
</evidence>
<evidence type="ECO:0000256" key="5">
    <source>
        <dbReference type="ARBA" id="ARBA00023157"/>
    </source>
</evidence>
<feature type="transmembrane region" description="Helical" evidence="7">
    <location>
        <begin position="651"/>
        <end position="671"/>
    </location>
</feature>
<evidence type="ECO:0000313" key="12">
    <source>
        <dbReference type="Proteomes" id="UP001497382"/>
    </source>
</evidence>
<proteinExistence type="predicted"/>
<keyword evidence="3 7" id="KW-1133">Transmembrane helix</keyword>
<dbReference type="EMBL" id="CAXIEN010000010">
    <property type="protein sequence ID" value="CAL1263870.1"/>
    <property type="molecule type" value="Genomic_DNA"/>
</dbReference>
<dbReference type="PROSITE" id="PS50221">
    <property type="entry name" value="GAIN_B"/>
    <property type="match status" value="1"/>
</dbReference>
<dbReference type="InterPro" id="IPR057244">
    <property type="entry name" value="GAIN_B"/>
</dbReference>
<dbReference type="GO" id="GO:0004930">
    <property type="term" value="F:G protein-coupled receptor activity"/>
    <property type="evidence" value="ECO:0007669"/>
    <property type="project" value="InterPro"/>
</dbReference>
<protein>
    <recommendedName>
        <fullName evidence="13">G-protein coupled receptor</fullName>
    </recommendedName>
</protein>
<comment type="subcellular location">
    <subcellularLocation>
        <location evidence="1">Membrane</location>
        <topology evidence="1">Multi-pass membrane protein</topology>
    </subcellularLocation>
</comment>
<dbReference type="Proteomes" id="UP001497382">
    <property type="component" value="Unassembled WGS sequence"/>
</dbReference>
<feature type="signal peptide" evidence="8">
    <location>
        <begin position="1"/>
        <end position="30"/>
    </location>
</feature>